<evidence type="ECO:0000313" key="3">
    <source>
        <dbReference type="Proteomes" id="UP000053259"/>
    </source>
</evidence>
<evidence type="ECO:0000313" key="2">
    <source>
        <dbReference type="EMBL" id="KIW03083.1"/>
    </source>
</evidence>
<dbReference type="AlphaFoldDB" id="A0A0D2A8L3"/>
<keyword evidence="3" id="KW-1185">Reference proteome</keyword>
<proteinExistence type="predicted"/>
<dbReference type="RefSeq" id="XP_016212952.1">
    <property type="nucleotide sequence ID" value="XM_016359273.1"/>
</dbReference>
<dbReference type="VEuPathDB" id="FungiDB:PV09_05728"/>
<accession>A0A0D2A8L3</accession>
<evidence type="ECO:0000256" key="1">
    <source>
        <dbReference type="SAM" id="MobiDB-lite"/>
    </source>
</evidence>
<reference evidence="2 3" key="1">
    <citation type="submission" date="2015-01" db="EMBL/GenBank/DDBJ databases">
        <title>The Genome Sequence of Ochroconis gallopava CBS43764.</title>
        <authorList>
            <consortium name="The Broad Institute Genomics Platform"/>
            <person name="Cuomo C."/>
            <person name="de Hoog S."/>
            <person name="Gorbushina A."/>
            <person name="Stielow B."/>
            <person name="Teixiera M."/>
            <person name="Abouelleil A."/>
            <person name="Chapman S.B."/>
            <person name="Priest M."/>
            <person name="Young S.K."/>
            <person name="Wortman J."/>
            <person name="Nusbaum C."/>
            <person name="Birren B."/>
        </authorList>
    </citation>
    <scope>NUCLEOTIDE SEQUENCE [LARGE SCALE GENOMIC DNA]</scope>
    <source>
        <strain evidence="2 3">CBS 43764</strain>
    </source>
</reference>
<dbReference type="HOGENOM" id="CLU_043690_0_0_1"/>
<feature type="compositionally biased region" description="Low complexity" evidence="1">
    <location>
        <begin position="345"/>
        <end position="359"/>
    </location>
</feature>
<dbReference type="GeneID" id="27313701"/>
<gene>
    <name evidence="2" type="ORF">PV09_05728</name>
</gene>
<dbReference type="Proteomes" id="UP000053259">
    <property type="component" value="Unassembled WGS sequence"/>
</dbReference>
<dbReference type="OrthoDB" id="414322at2759"/>
<feature type="region of interest" description="Disordered" evidence="1">
    <location>
        <begin position="340"/>
        <end position="370"/>
    </location>
</feature>
<dbReference type="InParanoid" id="A0A0D2A8L3"/>
<dbReference type="EMBL" id="KN847546">
    <property type="protein sequence ID" value="KIW03083.1"/>
    <property type="molecule type" value="Genomic_DNA"/>
</dbReference>
<name>A0A0D2A8L3_9PEZI</name>
<sequence>MSGPSPSGAVVDHLTVIITTSPVPSAPSTELLTDVLDSFARHCPLLLRCRVIVVFDSYERVCARARLKKGAVTAEQAAAFAAYVASVKALVLRRFGRCDGAGASPLERSAGEAEFGSPFDPANAVPLVQLRTADGRVTFVEPARCLGFSLAVRSALRLAATRYVWVHQHDWRLTTTIPVASMLSIMRERDADDVAPVRYICLPSVRLLNYAAQSDNTRFAAFRQLTQRLKQVFHAGPHSDGLEGAEPVSLTPLFFWFDKPHIASTAHYLRCVFPSRYATRRSTFIEDTIGHRMRELIKNDPEAWAKFATWLYYPGEGETLCLKHLDGRVWRGSDGEKKAAEKWRSANGAHHSGSKSSSAVEEKGKGDRFT</sequence>
<feature type="compositionally biased region" description="Basic and acidic residues" evidence="1">
    <location>
        <begin position="360"/>
        <end position="370"/>
    </location>
</feature>
<dbReference type="STRING" id="253628.A0A0D2A8L3"/>
<protein>
    <submittedName>
        <fullName evidence="2">Uncharacterized protein</fullName>
    </submittedName>
</protein>
<organism evidence="2 3">
    <name type="scientific">Verruconis gallopava</name>
    <dbReference type="NCBI Taxonomy" id="253628"/>
    <lineage>
        <taxon>Eukaryota</taxon>
        <taxon>Fungi</taxon>
        <taxon>Dikarya</taxon>
        <taxon>Ascomycota</taxon>
        <taxon>Pezizomycotina</taxon>
        <taxon>Dothideomycetes</taxon>
        <taxon>Pleosporomycetidae</taxon>
        <taxon>Venturiales</taxon>
        <taxon>Sympoventuriaceae</taxon>
        <taxon>Verruconis</taxon>
    </lineage>
</organism>